<dbReference type="WBParaSite" id="PSAMB.scaffold5871size10700.g27436.t1">
    <property type="protein sequence ID" value="PSAMB.scaffold5871size10700.g27436.t1"/>
    <property type="gene ID" value="PSAMB.scaffold5871size10700.g27436"/>
</dbReference>
<dbReference type="AlphaFoldDB" id="A0A914X0P2"/>
<dbReference type="PANTHER" id="PTHR11127:SF2">
    <property type="entry name" value="LARGE RIBOSOMAL SUBUNIT PROTEIN EL14"/>
    <property type="match status" value="1"/>
</dbReference>
<dbReference type="SUPFAM" id="SSF50104">
    <property type="entry name" value="Translation proteins SH3-like domain"/>
    <property type="match status" value="1"/>
</dbReference>
<keyword evidence="8" id="KW-1185">Reference proteome</keyword>
<dbReference type="InterPro" id="IPR014722">
    <property type="entry name" value="Rib_uL2_dom2"/>
</dbReference>
<reference evidence="9" key="1">
    <citation type="submission" date="2022-11" db="UniProtKB">
        <authorList>
            <consortium name="WormBaseParasite"/>
        </authorList>
    </citation>
    <scope>IDENTIFICATION</scope>
</reference>
<sequence length="140" mass="15937">MYQRLVQIGRVVYLTKGPDAGKLAVIVDIVDGNRALIDGPCSGVARKVVNFKSLQLTKFDVKIRHSMRTGNVKKAWEEAKVSEGWGKSLWAKKIAQRALQSNMNDFDRFKLMKAKQMRSRIIRTEMGKLKKTQKKTTAKK</sequence>
<proteinExistence type="inferred from homology"/>
<evidence type="ECO:0000259" key="7">
    <source>
        <dbReference type="Pfam" id="PF01929"/>
    </source>
</evidence>
<dbReference type="InterPro" id="IPR005824">
    <property type="entry name" value="KOW"/>
</dbReference>
<name>A0A914X0P2_9BILA</name>
<dbReference type="GO" id="GO:0003735">
    <property type="term" value="F:structural constituent of ribosome"/>
    <property type="evidence" value="ECO:0007669"/>
    <property type="project" value="InterPro"/>
</dbReference>
<feature type="domain" description="KOW" evidence="6">
    <location>
        <begin position="9"/>
        <end position="38"/>
    </location>
</feature>
<evidence type="ECO:0000256" key="4">
    <source>
        <dbReference type="ARBA" id="ARBA00035215"/>
    </source>
</evidence>
<dbReference type="GO" id="GO:0022625">
    <property type="term" value="C:cytosolic large ribosomal subunit"/>
    <property type="evidence" value="ECO:0007669"/>
    <property type="project" value="TreeGrafter"/>
</dbReference>
<organism evidence="8 9">
    <name type="scientific">Plectus sambesii</name>
    <dbReference type="NCBI Taxonomy" id="2011161"/>
    <lineage>
        <taxon>Eukaryota</taxon>
        <taxon>Metazoa</taxon>
        <taxon>Ecdysozoa</taxon>
        <taxon>Nematoda</taxon>
        <taxon>Chromadorea</taxon>
        <taxon>Plectida</taxon>
        <taxon>Plectina</taxon>
        <taxon>Plectoidea</taxon>
        <taxon>Plectidae</taxon>
        <taxon>Plectus</taxon>
    </lineage>
</organism>
<dbReference type="Proteomes" id="UP000887566">
    <property type="component" value="Unplaced"/>
</dbReference>
<evidence type="ECO:0000256" key="3">
    <source>
        <dbReference type="ARBA" id="ARBA00023274"/>
    </source>
</evidence>
<dbReference type="InterPro" id="IPR002784">
    <property type="entry name" value="Ribosomal_eL14_dom"/>
</dbReference>
<dbReference type="Pfam" id="PF01929">
    <property type="entry name" value="Ribosomal_L14e"/>
    <property type="match status" value="1"/>
</dbReference>
<dbReference type="Gene3D" id="6.10.250.2270">
    <property type="match status" value="1"/>
</dbReference>
<evidence type="ECO:0000313" key="9">
    <source>
        <dbReference type="WBParaSite" id="PSAMB.scaffold5871size10700.g27436.t1"/>
    </source>
</evidence>
<evidence type="ECO:0000256" key="1">
    <source>
        <dbReference type="ARBA" id="ARBA00006592"/>
    </source>
</evidence>
<comment type="similarity">
    <text evidence="1">Belongs to the eukaryotic ribosomal protein eL14 family.</text>
</comment>
<evidence type="ECO:0000313" key="8">
    <source>
        <dbReference type="Proteomes" id="UP000887566"/>
    </source>
</evidence>
<evidence type="ECO:0000256" key="2">
    <source>
        <dbReference type="ARBA" id="ARBA00022980"/>
    </source>
</evidence>
<dbReference type="CDD" id="cd23702">
    <property type="entry name" value="eL14"/>
    <property type="match status" value="1"/>
</dbReference>
<dbReference type="InterPro" id="IPR008991">
    <property type="entry name" value="Translation_prot_SH3-like_sf"/>
</dbReference>
<evidence type="ECO:0000259" key="6">
    <source>
        <dbReference type="Pfam" id="PF00467"/>
    </source>
</evidence>
<feature type="domain" description="Large ribosomal subunit protein eL14" evidence="7">
    <location>
        <begin position="46"/>
        <end position="118"/>
    </location>
</feature>
<dbReference type="GO" id="GO:0042273">
    <property type="term" value="P:ribosomal large subunit biogenesis"/>
    <property type="evidence" value="ECO:0007669"/>
    <property type="project" value="TreeGrafter"/>
</dbReference>
<accession>A0A914X0P2</accession>
<evidence type="ECO:0000256" key="5">
    <source>
        <dbReference type="ARBA" id="ARBA00035318"/>
    </source>
</evidence>
<dbReference type="GO" id="GO:0006412">
    <property type="term" value="P:translation"/>
    <property type="evidence" value="ECO:0007669"/>
    <property type="project" value="InterPro"/>
</dbReference>
<dbReference type="InterPro" id="IPR039660">
    <property type="entry name" value="Ribosomal_eL14"/>
</dbReference>
<dbReference type="GO" id="GO:0003723">
    <property type="term" value="F:RNA binding"/>
    <property type="evidence" value="ECO:0007669"/>
    <property type="project" value="InterPro"/>
</dbReference>
<keyword evidence="3" id="KW-0687">Ribonucleoprotein</keyword>
<dbReference type="Gene3D" id="2.30.30.30">
    <property type="match status" value="1"/>
</dbReference>
<dbReference type="PANTHER" id="PTHR11127">
    <property type="entry name" value="60S RIBOSOMAL PROTEIN L14"/>
    <property type="match status" value="1"/>
</dbReference>
<dbReference type="Pfam" id="PF00467">
    <property type="entry name" value="KOW"/>
    <property type="match status" value="1"/>
</dbReference>
<keyword evidence="2" id="KW-0689">Ribosomal protein</keyword>
<protein>
    <recommendedName>
        <fullName evidence="4">Large ribosomal subunit protein eL14</fullName>
    </recommendedName>
    <alternativeName>
        <fullName evidence="5">60S ribosomal protein L14</fullName>
    </alternativeName>
</protein>